<evidence type="ECO:0000313" key="2">
    <source>
        <dbReference type="EMBL" id="CBJ26213.1"/>
    </source>
</evidence>
<dbReference type="EMBL" id="FN649734">
    <property type="protein sequence ID" value="CBJ26213.1"/>
    <property type="molecule type" value="Genomic_DNA"/>
</dbReference>
<proteinExistence type="predicted"/>
<dbReference type="InterPro" id="IPR027471">
    <property type="entry name" value="YbeD-like_sf"/>
</dbReference>
<feature type="compositionally biased region" description="Low complexity" evidence="1">
    <location>
        <begin position="40"/>
        <end position="54"/>
    </location>
</feature>
<accession>D7FUE3</accession>
<feature type="region of interest" description="Disordered" evidence="1">
    <location>
        <begin position="23"/>
        <end position="65"/>
    </location>
</feature>
<keyword evidence="3" id="KW-1185">Reference proteome</keyword>
<dbReference type="Gene3D" id="3.30.70.260">
    <property type="match status" value="1"/>
</dbReference>
<dbReference type="SUPFAM" id="SSF117991">
    <property type="entry name" value="YbeD/HP0495-like"/>
    <property type="match status" value="1"/>
</dbReference>
<dbReference type="InterPro" id="IPR007454">
    <property type="entry name" value="UPF0250_YbeD-like"/>
</dbReference>
<name>D7FUE3_ECTSI</name>
<gene>
    <name evidence="2" type="ORF">Esi_0027_0090</name>
</gene>
<reference evidence="2 3" key="1">
    <citation type="journal article" date="2010" name="Nature">
        <title>The Ectocarpus genome and the independent evolution of multicellularity in brown algae.</title>
        <authorList>
            <person name="Cock J.M."/>
            <person name="Sterck L."/>
            <person name="Rouze P."/>
            <person name="Scornet D."/>
            <person name="Allen A.E."/>
            <person name="Amoutzias G."/>
            <person name="Anthouard V."/>
            <person name="Artiguenave F."/>
            <person name="Aury J.M."/>
            <person name="Badger J.H."/>
            <person name="Beszteri B."/>
            <person name="Billiau K."/>
            <person name="Bonnet E."/>
            <person name="Bothwell J.H."/>
            <person name="Bowler C."/>
            <person name="Boyen C."/>
            <person name="Brownlee C."/>
            <person name="Carrano C.J."/>
            <person name="Charrier B."/>
            <person name="Cho G.Y."/>
            <person name="Coelho S.M."/>
            <person name="Collen J."/>
            <person name="Corre E."/>
            <person name="Da Silva C."/>
            <person name="Delage L."/>
            <person name="Delaroque N."/>
            <person name="Dittami S.M."/>
            <person name="Doulbeau S."/>
            <person name="Elias M."/>
            <person name="Farnham G."/>
            <person name="Gachon C.M."/>
            <person name="Gschloessl B."/>
            <person name="Heesch S."/>
            <person name="Jabbari K."/>
            <person name="Jubin C."/>
            <person name="Kawai H."/>
            <person name="Kimura K."/>
            <person name="Kloareg B."/>
            <person name="Kupper F.C."/>
            <person name="Lang D."/>
            <person name="Le Bail A."/>
            <person name="Leblanc C."/>
            <person name="Lerouge P."/>
            <person name="Lohr M."/>
            <person name="Lopez P.J."/>
            <person name="Martens C."/>
            <person name="Maumus F."/>
            <person name="Michel G."/>
            <person name="Miranda-Saavedra D."/>
            <person name="Morales J."/>
            <person name="Moreau H."/>
            <person name="Motomura T."/>
            <person name="Nagasato C."/>
            <person name="Napoli C.A."/>
            <person name="Nelson D.R."/>
            <person name="Nyvall-Collen P."/>
            <person name="Peters A.F."/>
            <person name="Pommier C."/>
            <person name="Potin P."/>
            <person name="Poulain J."/>
            <person name="Quesneville H."/>
            <person name="Read B."/>
            <person name="Rensing S.A."/>
            <person name="Ritter A."/>
            <person name="Rousvoal S."/>
            <person name="Samanta M."/>
            <person name="Samson G."/>
            <person name="Schroeder D.C."/>
            <person name="Segurens B."/>
            <person name="Strittmatter M."/>
            <person name="Tonon T."/>
            <person name="Tregear J.W."/>
            <person name="Valentin K."/>
            <person name="von Dassow P."/>
            <person name="Yamagishi T."/>
            <person name="Van de Peer Y."/>
            <person name="Wincker P."/>
        </authorList>
    </citation>
    <scope>NUCLEOTIDE SEQUENCE [LARGE SCALE GENOMIC DNA]</scope>
    <source>
        <strain evidence="3">Ec32 / CCAP1310/4</strain>
    </source>
</reference>
<dbReference type="OrthoDB" id="2533at2759"/>
<dbReference type="Proteomes" id="UP000002630">
    <property type="component" value="Linkage Group LG09"/>
</dbReference>
<dbReference type="InParanoid" id="D7FUE3"/>
<protein>
    <submittedName>
        <fullName evidence="2">UPF0250 protein NE1487</fullName>
    </submittedName>
</protein>
<dbReference type="eggNOG" id="ENOG502S9SY">
    <property type="taxonomic scope" value="Eukaryota"/>
</dbReference>
<feature type="compositionally biased region" description="Basic residues" evidence="1">
    <location>
        <begin position="29"/>
        <end position="39"/>
    </location>
</feature>
<sequence>MVLRLATRSFGFSPASSGGIAAQVSSRRAAARSHGRHTRPTAAAFTSGPSAAAARPTGSRPPTTARKMVLRPDWEREGRVYGLRMPRERTAERAFEYLVDYPCEFEIKVIGINEGSFADDIAATVSAVCEVETSDVRFTVRDTTSGRYQSITVHAPVKNATMLYKCYELIDEDPRVKFKF</sequence>
<dbReference type="EMBL" id="FN648453">
    <property type="protein sequence ID" value="CBJ26213.1"/>
    <property type="molecule type" value="Genomic_DNA"/>
</dbReference>
<dbReference type="AlphaFoldDB" id="D7FUE3"/>
<evidence type="ECO:0000256" key="1">
    <source>
        <dbReference type="SAM" id="MobiDB-lite"/>
    </source>
</evidence>
<evidence type="ECO:0000313" key="3">
    <source>
        <dbReference type="Proteomes" id="UP000002630"/>
    </source>
</evidence>
<dbReference type="Pfam" id="PF04359">
    <property type="entry name" value="DUF493"/>
    <property type="match status" value="1"/>
</dbReference>
<organism evidence="2 3">
    <name type="scientific">Ectocarpus siliculosus</name>
    <name type="common">Brown alga</name>
    <name type="synonym">Conferva siliculosa</name>
    <dbReference type="NCBI Taxonomy" id="2880"/>
    <lineage>
        <taxon>Eukaryota</taxon>
        <taxon>Sar</taxon>
        <taxon>Stramenopiles</taxon>
        <taxon>Ochrophyta</taxon>
        <taxon>PX clade</taxon>
        <taxon>Phaeophyceae</taxon>
        <taxon>Ectocarpales</taxon>
        <taxon>Ectocarpaceae</taxon>
        <taxon>Ectocarpus</taxon>
    </lineage>
</organism>